<dbReference type="Gene3D" id="2.170.130.10">
    <property type="entry name" value="TonB-dependent receptor, plug domain"/>
    <property type="match status" value="1"/>
</dbReference>
<gene>
    <name evidence="26" type="ORF">SAMN05216581_3714</name>
</gene>
<evidence type="ECO:0000256" key="4">
    <source>
        <dbReference type="ARBA" id="ARBA00022452"/>
    </source>
</evidence>
<evidence type="ECO:0000256" key="12">
    <source>
        <dbReference type="ARBA" id="ARBA00023077"/>
    </source>
</evidence>
<feature type="short sequence motif" description="TonB C-terminal box" evidence="20">
    <location>
        <begin position="689"/>
        <end position="706"/>
    </location>
</feature>
<dbReference type="InterPro" id="IPR039426">
    <property type="entry name" value="TonB-dep_rcpt-like"/>
</dbReference>
<evidence type="ECO:0000259" key="24">
    <source>
        <dbReference type="Pfam" id="PF00593"/>
    </source>
</evidence>
<reference evidence="26 27" key="1">
    <citation type="submission" date="2016-10" db="EMBL/GenBank/DDBJ databases">
        <authorList>
            <person name="de Groot N.N."/>
        </authorList>
    </citation>
    <scope>NUCLEOTIDE SEQUENCE [LARGE SCALE GENOMIC DNA]</scope>
    <source>
        <strain evidence="26 27">LMG 2158</strain>
    </source>
</reference>
<evidence type="ECO:0000256" key="13">
    <source>
        <dbReference type="ARBA" id="ARBA00023112"/>
    </source>
</evidence>
<dbReference type="GO" id="GO:0015344">
    <property type="term" value="F:siderophore uptake transmembrane transporter activity"/>
    <property type="evidence" value="ECO:0007669"/>
    <property type="project" value="TreeGrafter"/>
</dbReference>
<dbReference type="InterPro" id="IPR037066">
    <property type="entry name" value="Plug_dom_sf"/>
</dbReference>
<dbReference type="Gene3D" id="2.40.170.20">
    <property type="entry name" value="TonB-dependent receptor, beta-barrel domain"/>
    <property type="match status" value="1"/>
</dbReference>
<evidence type="ECO:0000256" key="8">
    <source>
        <dbReference type="ARBA" id="ARBA00022729"/>
    </source>
</evidence>
<keyword evidence="14 19" id="KW-0472">Membrane</keyword>
<evidence type="ECO:0000256" key="18">
    <source>
        <dbReference type="ARBA" id="ARBA00072467"/>
    </source>
</evidence>
<evidence type="ECO:0000256" key="11">
    <source>
        <dbReference type="ARBA" id="ARBA00023065"/>
    </source>
</evidence>
<dbReference type="PANTHER" id="PTHR32552">
    <property type="entry name" value="FERRICHROME IRON RECEPTOR-RELATED"/>
    <property type="match status" value="1"/>
</dbReference>
<feature type="chain" id="PRO_5009299113" description="Metal-pseudopaline receptor CntO" evidence="23">
    <location>
        <begin position="26"/>
        <end position="706"/>
    </location>
</feature>
<feature type="compositionally biased region" description="Polar residues" evidence="22">
    <location>
        <begin position="58"/>
        <end position="68"/>
    </location>
</feature>
<evidence type="ECO:0000256" key="22">
    <source>
        <dbReference type="SAM" id="MobiDB-lite"/>
    </source>
</evidence>
<dbReference type="InterPro" id="IPR000531">
    <property type="entry name" value="Beta-barrel_TonB"/>
</dbReference>
<dbReference type="InterPro" id="IPR036942">
    <property type="entry name" value="Beta-barrel_TonB_sf"/>
</dbReference>
<keyword evidence="9" id="KW-0862">Zinc</keyword>
<dbReference type="RefSeq" id="WP_019363062.1">
    <property type="nucleotide sequence ID" value="NZ_LT629972.1"/>
</dbReference>
<evidence type="ECO:0000256" key="20">
    <source>
        <dbReference type="PROSITE-ProRule" id="PRU10144"/>
    </source>
</evidence>
<dbReference type="InterPro" id="IPR010105">
    <property type="entry name" value="TonB_sidphr_rcpt"/>
</dbReference>
<keyword evidence="15" id="KW-0675">Receptor</keyword>
<keyword evidence="6" id="KW-0533">Nickel</keyword>
<dbReference type="GO" id="GO:0009279">
    <property type="term" value="C:cell outer membrane"/>
    <property type="evidence" value="ECO:0007669"/>
    <property type="project" value="UniProtKB-SubCell"/>
</dbReference>
<evidence type="ECO:0000256" key="7">
    <source>
        <dbReference type="ARBA" id="ARBA00022692"/>
    </source>
</evidence>
<evidence type="ECO:0000256" key="2">
    <source>
        <dbReference type="ARBA" id="ARBA00009810"/>
    </source>
</evidence>
<comment type="function">
    <text evidence="17">Transports the metallophore pseudopaline, which is involved in the acquisition of nickel and zinc, and thus enables bacterial growth inside the host, where metal access is limited. Is probably involved in the import of pseudopaline-metal complexes.</text>
</comment>
<dbReference type="GO" id="GO:0006829">
    <property type="term" value="P:zinc ion transport"/>
    <property type="evidence" value="ECO:0007669"/>
    <property type="project" value="UniProtKB-KW"/>
</dbReference>
<evidence type="ECO:0000256" key="3">
    <source>
        <dbReference type="ARBA" id="ARBA00022448"/>
    </source>
</evidence>
<keyword evidence="11" id="KW-0406">Ion transport</keyword>
<keyword evidence="13" id="KW-0921">Nickel transport</keyword>
<feature type="domain" description="TonB-dependent receptor plug" evidence="25">
    <location>
        <begin position="70"/>
        <end position="168"/>
    </location>
</feature>
<evidence type="ECO:0000256" key="15">
    <source>
        <dbReference type="ARBA" id="ARBA00023170"/>
    </source>
</evidence>
<keyword evidence="5" id="KW-0410">Iron transport</keyword>
<dbReference type="CDD" id="cd01347">
    <property type="entry name" value="ligand_gated_channel"/>
    <property type="match status" value="1"/>
</dbReference>
<dbReference type="SUPFAM" id="SSF56935">
    <property type="entry name" value="Porins"/>
    <property type="match status" value="1"/>
</dbReference>
<dbReference type="GO" id="GO:0015891">
    <property type="term" value="P:siderophore transport"/>
    <property type="evidence" value="ECO:0007669"/>
    <property type="project" value="InterPro"/>
</dbReference>
<evidence type="ECO:0000256" key="5">
    <source>
        <dbReference type="ARBA" id="ARBA00022496"/>
    </source>
</evidence>
<dbReference type="PANTHER" id="PTHR32552:SF90">
    <property type="entry name" value="METAL-PSEUDOPALINE RECEPTOR CNTO"/>
    <property type="match status" value="1"/>
</dbReference>
<feature type="signal peptide" evidence="23">
    <location>
        <begin position="1"/>
        <end position="25"/>
    </location>
</feature>
<dbReference type="PROSITE" id="PS52016">
    <property type="entry name" value="TONB_DEPENDENT_REC_3"/>
    <property type="match status" value="1"/>
</dbReference>
<name>A0A1H6NXC4_9PSED</name>
<feature type="domain" description="TonB-dependent receptor-like beta-barrel" evidence="24">
    <location>
        <begin position="241"/>
        <end position="676"/>
    </location>
</feature>
<evidence type="ECO:0000256" key="10">
    <source>
        <dbReference type="ARBA" id="ARBA00023004"/>
    </source>
</evidence>
<dbReference type="PROSITE" id="PS01156">
    <property type="entry name" value="TONB_DEPENDENT_REC_2"/>
    <property type="match status" value="1"/>
</dbReference>
<comment type="similarity">
    <text evidence="2 19 21">Belongs to the TonB-dependent receptor family.</text>
</comment>
<proteinExistence type="inferred from homology"/>
<dbReference type="Proteomes" id="UP000182272">
    <property type="component" value="Chromosome I"/>
</dbReference>
<dbReference type="GO" id="GO:0015675">
    <property type="term" value="P:nickel cation transport"/>
    <property type="evidence" value="ECO:0007669"/>
    <property type="project" value="UniProtKB-KW"/>
</dbReference>
<dbReference type="OrthoDB" id="127311at2"/>
<protein>
    <recommendedName>
        <fullName evidence="18">Metal-pseudopaline receptor CntO</fullName>
    </recommendedName>
</protein>
<dbReference type="AlphaFoldDB" id="A0A1H6NXC4"/>
<feature type="region of interest" description="Disordered" evidence="22">
    <location>
        <begin position="46"/>
        <end position="68"/>
    </location>
</feature>
<sequence length="706" mass="78001">MRRTIVSLCLLHAAPSLVWASQLPAAPGTVQLEAVNINADASDYERADGPVQGYKANRSASATRTDTALHETPQSVSVVPKDVLEDTGATRLQDALDYAGGVGRANNFGGQGLTTFTVRGFTTGEFYRNGFPINRGYPNAPDANTVERLEVLRGPATSLYGRGDPGGTFNVVSKQPLPESKVTLGSQFDDQGMHRATLDATGPLSQDGSLAYRLNVLGEGGGSFRDDVQSERYDVAPVVSWQVNDSTKIVFEGDFMRNNHPLDRGLTRYNTQTGSASRDTYIWEKGSDNLLHNDNNMAQIRFEHLLNDNWTLGGGFQFLEGSIQGNAVEANGAPADGRTLQRNFNYRKLEWTDRDWQLNLTGHFDTGAFSHTLLTGVEYENYDYNSIIQRSSAAYPIDIYNPVLGQPRPALTRTTTWDKENLQTWAFFIQDQVALTERLKALAGLRFERFEHDYDNKLNNAGDFTKAENGVTPRFGLIYDLTDTLAVYANTARSFKPNSGTPAAGGGFEPEKGKSYELGLKWEALERQLSVDAAIYHIVKENVLTLDPVNPNSNLAAGEVRSRGLDINVTGNITPEWRMIGGYAYVDAEVTKDNRLPTGTRLANIPRNSFSLLNTYEFQDGFAKGLGLGMGVKYVDDRRGQTETVTYNMDEYTVVDLLSFYKVNEHVRLHLDVKNIFNKGYDEGAFNAYAYPGAPRTVQAGVAYTF</sequence>
<keyword evidence="10" id="KW-0408">Iron</keyword>
<keyword evidence="9" id="KW-0864">Zinc transport</keyword>
<evidence type="ECO:0000259" key="25">
    <source>
        <dbReference type="Pfam" id="PF07715"/>
    </source>
</evidence>
<evidence type="ECO:0000256" key="1">
    <source>
        <dbReference type="ARBA" id="ARBA00004571"/>
    </source>
</evidence>
<keyword evidence="12 21" id="KW-0798">TonB box</keyword>
<keyword evidence="8 23" id="KW-0732">Signal</keyword>
<dbReference type="Pfam" id="PF00593">
    <property type="entry name" value="TonB_dep_Rec_b-barrel"/>
    <property type="match status" value="1"/>
</dbReference>
<evidence type="ECO:0000313" key="27">
    <source>
        <dbReference type="Proteomes" id="UP000182272"/>
    </source>
</evidence>
<keyword evidence="7 19" id="KW-0812">Transmembrane</keyword>
<dbReference type="Pfam" id="PF07715">
    <property type="entry name" value="Plug"/>
    <property type="match status" value="1"/>
</dbReference>
<dbReference type="InterPro" id="IPR012910">
    <property type="entry name" value="Plug_dom"/>
</dbReference>
<keyword evidence="3 19" id="KW-0813">Transport</keyword>
<dbReference type="InterPro" id="IPR010917">
    <property type="entry name" value="TonB_rcpt_CS"/>
</dbReference>
<evidence type="ECO:0000256" key="23">
    <source>
        <dbReference type="SAM" id="SignalP"/>
    </source>
</evidence>
<evidence type="ECO:0000313" key="26">
    <source>
        <dbReference type="EMBL" id="SEI18581.1"/>
    </source>
</evidence>
<evidence type="ECO:0000256" key="16">
    <source>
        <dbReference type="ARBA" id="ARBA00023237"/>
    </source>
</evidence>
<dbReference type="FunFam" id="2.170.130.10:FF:000001">
    <property type="entry name" value="Catecholate siderophore TonB-dependent receptor"/>
    <property type="match status" value="1"/>
</dbReference>
<evidence type="ECO:0000256" key="14">
    <source>
        <dbReference type="ARBA" id="ARBA00023136"/>
    </source>
</evidence>
<evidence type="ECO:0000256" key="21">
    <source>
        <dbReference type="RuleBase" id="RU003357"/>
    </source>
</evidence>
<comment type="subcellular location">
    <subcellularLocation>
        <location evidence="1 19">Cell outer membrane</location>
        <topology evidence="1 19">Multi-pass membrane protein</topology>
    </subcellularLocation>
</comment>
<dbReference type="FunFam" id="2.40.170.20:FF:000005">
    <property type="entry name" value="TonB-dependent siderophore receptor"/>
    <property type="match status" value="1"/>
</dbReference>
<evidence type="ECO:0000256" key="6">
    <source>
        <dbReference type="ARBA" id="ARBA00022596"/>
    </source>
</evidence>
<evidence type="ECO:0000256" key="17">
    <source>
        <dbReference type="ARBA" id="ARBA00056786"/>
    </source>
</evidence>
<dbReference type="NCBIfam" id="TIGR01783">
    <property type="entry name" value="TonB-siderophor"/>
    <property type="match status" value="1"/>
</dbReference>
<organism evidence="26 27">
    <name type="scientific">Pseudomonas asplenii</name>
    <dbReference type="NCBI Taxonomy" id="53407"/>
    <lineage>
        <taxon>Bacteria</taxon>
        <taxon>Pseudomonadati</taxon>
        <taxon>Pseudomonadota</taxon>
        <taxon>Gammaproteobacteria</taxon>
        <taxon>Pseudomonadales</taxon>
        <taxon>Pseudomonadaceae</taxon>
        <taxon>Pseudomonas</taxon>
    </lineage>
</organism>
<keyword evidence="4 19" id="KW-1134">Transmembrane beta strand</keyword>
<evidence type="ECO:0000256" key="9">
    <source>
        <dbReference type="ARBA" id="ARBA00022906"/>
    </source>
</evidence>
<evidence type="ECO:0000256" key="19">
    <source>
        <dbReference type="PROSITE-ProRule" id="PRU01360"/>
    </source>
</evidence>
<dbReference type="GO" id="GO:0038023">
    <property type="term" value="F:signaling receptor activity"/>
    <property type="evidence" value="ECO:0007669"/>
    <property type="project" value="InterPro"/>
</dbReference>
<accession>A0A1H6NXC4</accession>
<dbReference type="EMBL" id="LT629972">
    <property type="protein sequence ID" value="SEI18581.1"/>
    <property type="molecule type" value="Genomic_DNA"/>
</dbReference>
<keyword evidence="16 19" id="KW-0998">Cell outer membrane</keyword>